<dbReference type="InterPro" id="IPR025962">
    <property type="entry name" value="SdpI/YhfL"/>
</dbReference>
<protein>
    <submittedName>
        <fullName evidence="5">Uncharacterized protein</fullName>
    </submittedName>
</protein>
<dbReference type="Proteomes" id="UP000284598">
    <property type="component" value="Unassembled WGS sequence"/>
</dbReference>
<keyword evidence="8" id="KW-1185">Reference proteome</keyword>
<proteinExistence type="predicted"/>
<evidence type="ECO:0000313" key="6">
    <source>
        <dbReference type="Proteomes" id="UP000283314"/>
    </source>
</evidence>
<gene>
    <name evidence="5" type="ORF">DW018_10045</name>
    <name evidence="4" type="ORF">DW652_06460</name>
    <name evidence="3" type="ORF">DW929_02190</name>
    <name evidence="2" type="ORF">DW944_07220</name>
</gene>
<name>A0A415L6F0_9FIRM</name>
<dbReference type="Proteomes" id="UP000284779">
    <property type="component" value="Unassembled WGS sequence"/>
</dbReference>
<evidence type="ECO:0000313" key="3">
    <source>
        <dbReference type="EMBL" id="RHA56679.1"/>
    </source>
</evidence>
<organism evidence="5 6">
    <name type="scientific">Eubacterium ventriosum</name>
    <dbReference type="NCBI Taxonomy" id="39496"/>
    <lineage>
        <taxon>Bacteria</taxon>
        <taxon>Bacillati</taxon>
        <taxon>Bacillota</taxon>
        <taxon>Clostridia</taxon>
        <taxon>Eubacteriales</taxon>
        <taxon>Eubacteriaceae</taxon>
        <taxon>Eubacterium</taxon>
    </lineage>
</organism>
<dbReference type="RefSeq" id="WP_117970615.1">
    <property type="nucleotide sequence ID" value="NZ_CABJDQ010000007.1"/>
</dbReference>
<accession>A0A415L6F0</accession>
<dbReference type="EMBL" id="QSFD01000006">
    <property type="protein sequence ID" value="RHA18309.1"/>
    <property type="molecule type" value="Genomic_DNA"/>
</dbReference>
<dbReference type="Proteomes" id="UP000286186">
    <property type="component" value="Unassembled WGS sequence"/>
</dbReference>
<feature type="transmembrane region" description="Helical" evidence="1">
    <location>
        <begin position="59"/>
        <end position="78"/>
    </location>
</feature>
<dbReference type="Pfam" id="PF13630">
    <property type="entry name" value="SdpI"/>
    <property type="match status" value="1"/>
</dbReference>
<evidence type="ECO:0000313" key="2">
    <source>
        <dbReference type="EMBL" id="RHA18309.1"/>
    </source>
</evidence>
<feature type="transmembrane region" description="Helical" evidence="1">
    <location>
        <begin position="90"/>
        <end position="110"/>
    </location>
</feature>
<evidence type="ECO:0000313" key="5">
    <source>
        <dbReference type="EMBL" id="RHL44116.1"/>
    </source>
</evidence>
<keyword evidence="1" id="KW-1133">Transmembrane helix</keyword>
<dbReference type="EMBL" id="QRHR01000005">
    <property type="protein sequence ID" value="RHF88873.1"/>
    <property type="molecule type" value="Genomic_DNA"/>
</dbReference>
<feature type="transmembrane region" description="Helical" evidence="1">
    <location>
        <begin position="7"/>
        <end position="26"/>
    </location>
</feature>
<feature type="transmembrane region" description="Helical" evidence="1">
    <location>
        <begin position="130"/>
        <end position="154"/>
    </location>
</feature>
<comment type="caution">
    <text evidence="5">The sequence shown here is derived from an EMBL/GenBank/DDBJ whole genome shotgun (WGS) entry which is preliminary data.</text>
</comment>
<evidence type="ECO:0000256" key="1">
    <source>
        <dbReference type="SAM" id="Phobius"/>
    </source>
</evidence>
<evidence type="ECO:0000313" key="8">
    <source>
        <dbReference type="Proteomes" id="UP000284779"/>
    </source>
</evidence>
<dbReference type="EMBL" id="QSFO01000002">
    <property type="protein sequence ID" value="RHA56679.1"/>
    <property type="molecule type" value="Genomic_DNA"/>
</dbReference>
<dbReference type="GeneID" id="66467585"/>
<evidence type="ECO:0000313" key="7">
    <source>
        <dbReference type="Proteomes" id="UP000284598"/>
    </source>
</evidence>
<sequence length="210" mass="24141">MLTQQKYLLALTISHIVSSLMVINEIHSKLQYQMNIYIFLPVAILIATSIAYKYVQSMLIYVASFTVLAICSFIFWSNETIIKEVFLHKPSYGCIIYLVIMIISAIVMPFTSPNSIFGIRIPQTEDYPEVWHRAHVFTSALLSLMILPTIIVIFHMEPRYSFVLCNIFLLVSLIIGIVYAVIIAIPIEKAEKMQIAKELEEQIKKEQGYR</sequence>
<feature type="transmembrane region" description="Helical" evidence="1">
    <location>
        <begin position="160"/>
        <end position="187"/>
    </location>
</feature>
<dbReference type="AlphaFoldDB" id="A0A415L6F0"/>
<keyword evidence="1" id="KW-0812">Transmembrane</keyword>
<dbReference type="EMBL" id="QROT01000007">
    <property type="protein sequence ID" value="RHL44116.1"/>
    <property type="molecule type" value="Genomic_DNA"/>
</dbReference>
<dbReference type="Proteomes" id="UP000283314">
    <property type="component" value="Unassembled WGS sequence"/>
</dbReference>
<evidence type="ECO:0000313" key="4">
    <source>
        <dbReference type="EMBL" id="RHF88873.1"/>
    </source>
</evidence>
<reference evidence="6 7" key="1">
    <citation type="submission" date="2018-08" db="EMBL/GenBank/DDBJ databases">
        <title>A genome reference for cultivated species of the human gut microbiota.</title>
        <authorList>
            <person name="Zou Y."/>
            <person name="Xue W."/>
            <person name="Luo G."/>
        </authorList>
    </citation>
    <scope>NUCLEOTIDE SEQUENCE [LARGE SCALE GENOMIC DNA]</scope>
    <source>
        <strain evidence="5 6">AF37-4</strain>
        <strain evidence="4 9">AM23-22</strain>
        <strain evidence="3 7">AM43-2</strain>
        <strain evidence="2 8">AM44-11BH</strain>
    </source>
</reference>
<evidence type="ECO:0000313" key="9">
    <source>
        <dbReference type="Proteomes" id="UP000286186"/>
    </source>
</evidence>
<feature type="transmembrane region" description="Helical" evidence="1">
    <location>
        <begin position="32"/>
        <end position="52"/>
    </location>
</feature>
<keyword evidence="1" id="KW-0472">Membrane</keyword>